<evidence type="ECO:0000313" key="16">
    <source>
        <dbReference type="RefSeq" id="XP_070441840.1"/>
    </source>
</evidence>
<dbReference type="SMART" id="SM00407">
    <property type="entry name" value="IGc1"/>
    <property type="match status" value="1"/>
</dbReference>
<keyword evidence="8 12" id="KW-0472">Membrane</keyword>
<dbReference type="InterPro" id="IPR011161">
    <property type="entry name" value="MHC_I-like_Ag-recog"/>
</dbReference>
<evidence type="ECO:0000256" key="8">
    <source>
        <dbReference type="ARBA" id="ARBA00023136"/>
    </source>
</evidence>
<evidence type="ECO:0000256" key="3">
    <source>
        <dbReference type="ARBA" id="ARBA00006909"/>
    </source>
</evidence>
<comment type="subcellular location">
    <subcellularLocation>
        <location evidence="2">Membrane</location>
        <topology evidence="2">Single-pass type I membrane protein</topology>
    </subcellularLocation>
</comment>
<dbReference type="Pfam" id="PF06623">
    <property type="entry name" value="MHC_I_C"/>
    <property type="match status" value="1"/>
</dbReference>
<dbReference type="Proteomes" id="UP001652662">
    <property type="component" value="Chromosome 19"/>
</dbReference>
<dbReference type="SUPFAM" id="SSF48726">
    <property type="entry name" value="Immunoglobulin"/>
    <property type="match status" value="1"/>
</dbReference>
<dbReference type="SUPFAM" id="SSF54452">
    <property type="entry name" value="MHC antigen-recognition domain"/>
    <property type="match status" value="1"/>
</dbReference>
<feature type="domain" description="Ig-like" evidence="14">
    <location>
        <begin position="210"/>
        <end position="298"/>
    </location>
</feature>
<dbReference type="InterPro" id="IPR001039">
    <property type="entry name" value="MHC_I_a_a1/a2"/>
</dbReference>
<dbReference type="PROSITE" id="PS50835">
    <property type="entry name" value="IG_LIKE"/>
    <property type="match status" value="1"/>
</dbReference>
<proteinExistence type="inferred from homology"/>
<dbReference type="InterPro" id="IPR036179">
    <property type="entry name" value="Ig-like_dom_sf"/>
</dbReference>
<keyword evidence="4" id="KW-0490">MHC I</keyword>
<dbReference type="GeneID" id="139077470"/>
<feature type="transmembrane region" description="Helical" evidence="12">
    <location>
        <begin position="307"/>
        <end position="332"/>
    </location>
</feature>
<dbReference type="InterPro" id="IPR011162">
    <property type="entry name" value="MHC_I/II-like_Ag-recog"/>
</dbReference>
<evidence type="ECO:0000256" key="7">
    <source>
        <dbReference type="ARBA" id="ARBA00022989"/>
    </source>
</evidence>
<protein>
    <submittedName>
        <fullName evidence="16">LOW QUALITY PROTEIN: class I histocompatibility antigen, Gogo-B*0201 alpha chain-like</fullName>
    </submittedName>
</protein>
<evidence type="ECO:0000256" key="12">
    <source>
        <dbReference type="SAM" id="Phobius"/>
    </source>
</evidence>
<dbReference type="CDD" id="cd07698">
    <property type="entry name" value="IgC1_MHC_I_alpha3"/>
    <property type="match status" value="1"/>
</dbReference>
<feature type="compositionally biased region" description="Low complexity" evidence="11">
    <location>
        <begin position="347"/>
        <end position="359"/>
    </location>
</feature>
<evidence type="ECO:0000256" key="11">
    <source>
        <dbReference type="SAM" id="MobiDB-lite"/>
    </source>
</evidence>
<dbReference type="InterPro" id="IPR037055">
    <property type="entry name" value="MHC_I-like_Ag-recog_sf"/>
</dbReference>
<feature type="chain" id="PRO_5046411076" evidence="13">
    <location>
        <begin position="20"/>
        <end position="406"/>
    </location>
</feature>
<dbReference type="InterPro" id="IPR003006">
    <property type="entry name" value="Ig/MHC_CS"/>
</dbReference>
<evidence type="ECO:0000256" key="4">
    <source>
        <dbReference type="ARBA" id="ARBA00022451"/>
    </source>
</evidence>
<keyword evidence="5 12" id="KW-0812">Transmembrane</keyword>
<keyword evidence="7 12" id="KW-1133">Transmembrane helix</keyword>
<dbReference type="InterPro" id="IPR010579">
    <property type="entry name" value="MHC_I_a_C"/>
</dbReference>
<keyword evidence="13" id="KW-0732">Signal</keyword>
<evidence type="ECO:0000259" key="14">
    <source>
        <dbReference type="PROSITE" id="PS50835"/>
    </source>
</evidence>
<feature type="signal peptide" evidence="13">
    <location>
        <begin position="1"/>
        <end position="19"/>
    </location>
</feature>
<evidence type="ECO:0000256" key="10">
    <source>
        <dbReference type="RuleBase" id="RU004439"/>
    </source>
</evidence>
<dbReference type="RefSeq" id="XP_070441840.1">
    <property type="nucleotide sequence ID" value="XM_070585739.1"/>
</dbReference>
<sequence length="406" mass="45072">MTVRATRALLLLLSGGALALTETWAGSHSMRYFYTAVSRPGRGEPRFIAVGYVDDTQFVRFDSDAASPRMEPRAPWMEQEGPEYWERETRTAKGNAQTFRVNLNTLRGYYNQSETGSHTLQDMYGCDVGPDGRLLRGYSQFAYDGADYLALNEDLRSWTAADTAAQISRRKWEAAGAAEDYRNYLEGTCVEWLLRYLENGKETLQRADPPKAHVTHHPISDHEVTLRCWALGFYPAEIGLSWQRDGEDLTQDTEFVETRPAGDGTFQKWAAVVVPSGEEQRYTCRVQHEGLPEPVTLRWGKEGASTILIVGVIAGLVLFMVTVAVVVGAVIWRKKRSGGKGGSYAQASSSDSAPNSDVSYGSMRQLPCGGLSDTRFLPVPPPIMTSGIFDLSFCKWHLNVSVFLLA</sequence>
<dbReference type="Gene3D" id="3.30.500.10">
    <property type="entry name" value="MHC class I-like antigen recognition-like"/>
    <property type="match status" value="1"/>
</dbReference>
<dbReference type="InterPro" id="IPR013783">
    <property type="entry name" value="Ig-like_fold"/>
</dbReference>
<dbReference type="Pfam" id="PF00129">
    <property type="entry name" value="MHC_I"/>
    <property type="match status" value="1"/>
</dbReference>
<evidence type="ECO:0000256" key="1">
    <source>
        <dbReference type="ARBA" id="ARBA00002297"/>
    </source>
</evidence>
<comment type="function">
    <text evidence="1">Involved in the presentation of foreign antigens to the immune system.</text>
</comment>
<evidence type="ECO:0000256" key="13">
    <source>
        <dbReference type="SAM" id="SignalP"/>
    </source>
</evidence>
<keyword evidence="15" id="KW-1185">Reference proteome</keyword>
<dbReference type="Pfam" id="PF07654">
    <property type="entry name" value="C1-set"/>
    <property type="match status" value="1"/>
</dbReference>
<keyword evidence="6" id="KW-0391">Immunity</keyword>
<feature type="region of interest" description="Disordered" evidence="11">
    <location>
        <begin position="336"/>
        <end position="359"/>
    </location>
</feature>
<evidence type="ECO:0000256" key="9">
    <source>
        <dbReference type="ARBA" id="ARBA00023180"/>
    </source>
</evidence>
<dbReference type="InterPro" id="IPR007110">
    <property type="entry name" value="Ig-like_dom"/>
</dbReference>
<dbReference type="InterPro" id="IPR003597">
    <property type="entry name" value="Ig_C1-set"/>
</dbReference>
<evidence type="ECO:0000256" key="2">
    <source>
        <dbReference type="ARBA" id="ARBA00004479"/>
    </source>
</evidence>
<comment type="similarity">
    <text evidence="3 10">Belongs to the MHC class I family.</text>
</comment>
<dbReference type="PROSITE" id="PS00290">
    <property type="entry name" value="IG_MHC"/>
    <property type="match status" value="1"/>
</dbReference>
<dbReference type="PANTHER" id="PTHR16675:SF251">
    <property type="entry name" value="HLA CLASS I HISTOCOMPATIBILITY ANTIGEN, C ALPHA CHAIN"/>
    <property type="match status" value="1"/>
</dbReference>
<evidence type="ECO:0000313" key="15">
    <source>
        <dbReference type="Proteomes" id="UP001652662"/>
    </source>
</evidence>
<keyword evidence="9" id="KW-0325">Glycoprotein</keyword>
<reference evidence="16" key="1">
    <citation type="submission" date="2025-08" db="UniProtKB">
        <authorList>
            <consortium name="RefSeq"/>
        </authorList>
    </citation>
    <scope>IDENTIFICATION</scope>
    <source>
        <tissue evidence="16">Blood</tissue>
    </source>
</reference>
<dbReference type="Gene3D" id="2.60.40.10">
    <property type="entry name" value="Immunoglobulins"/>
    <property type="match status" value="1"/>
</dbReference>
<evidence type="ECO:0000256" key="6">
    <source>
        <dbReference type="ARBA" id="ARBA00022859"/>
    </source>
</evidence>
<accession>A0ABM4LN17</accession>
<evidence type="ECO:0000256" key="5">
    <source>
        <dbReference type="ARBA" id="ARBA00022692"/>
    </source>
</evidence>
<dbReference type="PRINTS" id="PR01638">
    <property type="entry name" value="MHCCLASSI"/>
</dbReference>
<name>A0ABM4LN17_EQUPR</name>
<dbReference type="PANTHER" id="PTHR16675">
    <property type="entry name" value="MHC CLASS I-RELATED"/>
    <property type="match status" value="1"/>
</dbReference>
<organism evidence="15 16">
    <name type="scientific">Equus przewalskii</name>
    <name type="common">Przewalski's horse</name>
    <name type="synonym">Equus caballus przewalskii</name>
    <dbReference type="NCBI Taxonomy" id="9798"/>
    <lineage>
        <taxon>Eukaryota</taxon>
        <taxon>Metazoa</taxon>
        <taxon>Chordata</taxon>
        <taxon>Craniata</taxon>
        <taxon>Vertebrata</taxon>
        <taxon>Euteleostomi</taxon>
        <taxon>Mammalia</taxon>
        <taxon>Eutheria</taxon>
        <taxon>Laurasiatheria</taxon>
        <taxon>Perissodactyla</taxon>
        <taxon>Equidae</taxon>
        <taxon>Equus</taxon>
    </lineage>
</organism>
<gene>
    <name evidence="16" type="primary">LOC139077470</name>
</gene>
<dbReference type="InterPro" id="IPR050208">
    <property type="entry name" value="MHC_class-I_related"/>
</dbReference>